<proteinExistence type="predicted"/>
<sequence>MEINSFFIKGIKAEYEGNLSYLDKSVYFCFSGPLSDDMRKKARLSLIEAAANGYSVVLSGFSKVFYDALELVLKCRLSVYVVLPEKRSLFSIRGRYRNVLLSGGAYIFPQFAENDNGKRKRMCSFFSSSISSAILFLNYADYTLASAALDEGRPIAVMRESLVRASARSLVYQGCPVVESFSSFLCLPSCYAVALENGRDFKVYYF</sequence>
<dbReference type="Proteomes" id="UP000823936">
    <property type="component" value="Unassembled WGS sequence"/>
</dbReference>
<dbReference type="AlphaFoldDB" id="A0A9D1TM73"/>
<accession>A0A9D1TM73</accession>
<evidence type="ECO:0000313" key="1">
    <source>
        <dbReference type="EMBL" id="HIV98187.1"/>
    </source>
</evidence>
<dbReference type="EMBL" id="DXHU01000002">
    <property type="protein sequence ID" value="HIV98187.1"/>
    <property type="molecule type" value="Genomic_DNA"/>
</dbReference>
<reference evidence="1" key="2">
    <citation type="submission" date="2021-04" db="EMBL/GenBank/DDBJ databases">
        <authorList>
            <person name="Gilroy R."/>
        </authorList>
    </citation>
    <scope>NUCLEOTIDE SEQUENCE</scope>
    <source>
        <strain evidence="1">Gambia11-129</strain>
    </source>
</reference>
<evidence type="ECO:0000313" key="2">
    <source>
        <dbReference type="Proteomes" id="UP000823936"/>
    </source>
</evidence>
<name>A0A9D1TM73_9SPIO</name>
<reference evidence="1" key="1">
    <citation type="journal article" date="2021" name="PeerJ">
        <title>Extensive microbial diversity within the chicken gut microbiome revealed by metagenomics and culture.</title>
        <authorList>
            <person name="Gilroy R."/>
            <person name="Ravi A."/>
            <person name="Getino M."/>
            <person name="Pursley I."/>
            <person name="Horton D.L."/>
            <person name="Alikhan N.F."/>
            <person name="Baker D."/>
            <person name="Gharbi K."/>
            <person name="Hall N."/>
            <person name="Watson M."/>
            <person name="Adriaenssens E.M."/>
            <person name="Foster-Nyarko E."/>
            <person name="Jarju S."/>
            <person name="Secka A."/>
            <person name="Antonio M."/>
            <person name="Oren A."/>
            <person name="Chaudhuri R.R."/>
            <person name="La Ragione R."/>
            <person name="Hildebrand F."/>
            <person name="Pallen M.J."/>
        </authorList>
    </citation>
    <scope>NUCLEOTIDE SEQUENCE</scope>
    <source>
        <strain evidence="1">Gambia11-129</strain>
    </source>
</reference>
<protein>
    <submittedName>
        <fullName evidence="1">Uncharacterized protein</fullName>
    </submittedName>
</protein>
<comment type="caution">
    <text evidence="1">The sequence shown here is derived from an EMBL/GenBank/DDBJ whole genome shotgun (WGS) entry which is preliminary data.</text>
</comment>
<gene>
    <name evidence="1" type="ORF">IAB12_00165</name>
</gene>
<organism evidence="1 2">
    <name type="scientific">Candidatus Ornithospirochaeta avicola</name>
    <dbReference type="NCBI Taxonomy" id="2840896"/>
    <lineage>
        <taxon>Bacteria</taxon>
        <taxon>Pseudomonadati</taxon>
        <taxon>Spirochaetota</taxon>
        <taxon>Spirochaetia</taxon>
        <taxon>Spirochaetales</taxon>
        <taxon>Spirochaetaceae</taxon>
        <taxon>Spirochaetaceae incertae sedis</taxon>
        <taxon>Candidatus Ornithospirochaeta</taxon>
    </lineage>
</organism>